<feature type="region of interest" description="Disordered" evidence="1">
    <location>
        <begin position="135"/>
        <end position="161"/>
    </location>
</feature>
<dbReference type="RefSeq" id="WP_054587505.1">
    <property type="nucleotide sequence ID" value="NZ_CP012700.1"/>
</dbReference>
<dbReference type="AlphaFoldDB" id="A0A0N9UWP3"/>
<dbReference type="OrthoDB" id="7873036at2"/>
<evidence type="ECO:0000313" key="4">
    <source>
        <dbReference type="Proteomes" id="UP000058074"/>
    </source>
</evidence>
<feature type="region of interest" description="Disordered" evidence="1">
    <location>
        <begin position="1"/>
        <end position="41"/>
    </location>
</feature>
<reference evidence="3 4" key="1">
    <citation type="journal article" date="2015" name="Genome Announc.">
        <title>Complete Genome Sequence of Polypropylene Glycol- and Polyethylene Glycol-Degrading Sphingopyxis macrogoltabida Strain EY-1.</title>
        <authorList>
            <person name="Ohtsubo Y."/>
            <person name="Nagata Y."/>
            <person name="Numata M."/>
            <person name="Tsuchikane K."/>
            <person name="Hosoyama A."/>
            <person name="Yamazoe A."/>
            <person name="Tsuda M."/>
            <person name="Fujita N."/>
            <person name="Kawai F."/>
        </authorList>
    </citation>
    <scope>NUCLEOTIDE SEQUENCE [LARGE SCALE GENOMIC DNA]</scope>
    <source>
        <strain evidence="3 4">EY-1</strain>
    </source>
</reference>
<feature type="region of interest" description="Disordered" evidence="1">
    <location>
        <begin position="240"/>
        <end position="261"/>
    </location>
</feature>
<organism evidence="3 4">
    <name type="scientific">Sphingopyxis macrogoltabida</name>
    <name type="common">Sphingomonas macrogoltabidus</name>
    <dbReference type="NCBI Taxonomy" id="33050"/>
    <lineage>
        <taxon>Bacteria</taxon>
        <taxon>Pseudomonadati</taxon>
        <taxon>Pseudomonadota</taxon>
        <taxon>Alphaproteobacteria</taxon>
        <taxon>Sphingomonadales</taxon>
        <taxon>Sphingomonadaceae</taxon>
        <taxon>Sphingopyxis</taxon>
    </lineage>
</organism>
<gene>
    <name evidence="3" type="ORF">AN936_07035</name>
</gene>
<evidence type="ECO:0000256" key="1">
    <source>
        <dbReference type="SAM" id="MobiDB-lite"/>
    </source>
</evidence>
<accession>A0A0N9UWP3</accession>
<dbReference type="EMBL" id="CP012700">
    <property type="protein sequence ID" value="ALH80125.1"/>
    <property type="molecule type" value="Genomic_DNA"/>
</dbReference>
<feature type="compositionally biased region" description="Basic and acidic residues" evidence="1">
    <location>
        <begin position="19"/>
        <end position="29"/>
    </location>
</feature>
<protein>
    <recommendedName>
        <fullName evidence="2">Large polyvalent protein-associated domain-containing protein</fullName>
    </recommendedName>
</protein>
<evidence type="ECO:0000313" key="3">
    <source>
        <dbReference type="EMBL" id="ALH80125.1"/>
    </source>
</evidence>
<dbReference type="Proteomes" id="UP000058074">
    <property type="component" value="Chromosome"/>
</dbReference>
<feature type="compositionally biased region" description="Basic and acidic residues" evidence="1">
    <location>
        <begin position="135"/>
        <end position="149"/>
    </location>
</feature>
<evidence type="ECO:0000259" key="2">
    <source>
        <dbReference type="Pfam" id="PF18821"/>
    </source>
</evidence>
<sequence length="261" mass="29112">MADKQDGDASSGRSRKAMPKPDKAKSERAKPKRKAETPTLTDDLTGKFLRVGKALYRTTDDKKPIARLEPDRLKTSKIDALPDIVRIAKANGWTSIRINGGDTFKKAAFLAAAAQGLTVENYTPSKVVQAEADRLQARRAERDKRRESRNTAGESPRPVEDTITLKALSERFLSQTSDQNARDPELRRAQSLVAQTISITRAKYPDDPVKAAKDVEAKRNEVARRIANGDKIAAIRVRNQQAQRIREVTQDQALTREGRTR</sequence>
<dbReference type="KEGG" id="smag:AN936_07035"/>
<feature type="domain" description="Large polyvalent protein-associated" evidence="2">
    <location>
        <begin position="44"/>
        <end position="131"/>
    </location>
</feature>
<proteinExistence type="predicted"/>
<name>A0A0N9UWP3_SPHMC</name>
<dbReference type="PATRIC" id="fig|33050.5.peg.1464"/>
<feature type="compositionally biased region" description="Basic and acidic residues" evidence="1">
    <location>
        <begin position="244"/>
        <end position="261"/>
    </location>
</feature>
<dbReference type="InterPro" id="IPR040677">
    <property type="entry name" value="LPD7"/>
</dbReference>
<dbReference type="Pfam" id="PF18821">
    <property type="entry name" value="LPD7"/>
    <property type="match status" value="1"/>
</dbReference>